<feature type="non-terminal residue" evidence="1">
    <location>
        <position position="66"/>
    </location>
</feature>
<proteinExistence type="predicted"/>
<feature type="non-terminal residue" evidence="1">
    <location>
        <position position="1"/>
    </location>
</feature>
<keyword evidence="2" id="KW-1185">Reference proteome</keyword>
<evidence type="ECO:0000313" key="1">
    <source>
        <dbReference type="EMBL" id="KAK9973606.1"/>
    </source>
</evidence>
<evidence type="ECO:0000313" key="2">
    <source>
        <dbReference type="Proteomes" id="UP001479290"/>
    </source>
</evidence>
<accession>A0AAW2AIS3</accession>
<dbReference type="EMBL" id="JAWDJR010000006">
    <property type="protein sequence ID" value="KAK9973606.1"/>
    <property type="molecule type" value="Genomic_DNA"/>
</dbReference>
<dbReference type="AlphaFoldDB" id="A0AAW2AIS3"/>
<dbReference type="Proteomes" id="UP001479290">
    <property type="component" value="Unassembled WGS sequence"/>
</dbReference>
<name>A0AAW2AIS3_CULAL</name>
<gene>
    <name evidence="1" type="ORF">ABG768_024325</name>
</gene>
<sequence>PLAARTLAATPASENSFPAKSVERRFAQTPFFSRVAQPRSRPEMEEGFSFDRPSVFALTLMKDSPG</sequence>
<protein>
    <submittedName>
        <fullName evidence="1">Uncharacterized protein</fullName>
    </submittedName>
</protein>
<comment type="caution">
    <text evidence="1">The sequence shown here is derived from an EMBL/GenBank/DDBJ whole genome shotgun (WGS) entry which is preliminary data.</text>
</comment>
<organism evidence="1 2">
    <name type="scientific">Culter alburnus</name>
    <name type="common">Topmouth culter</name>
    <dbReference type="NCBI Taxonomy" id="194366"/>
    <lineage>
        <taxon>Eukaryota</taxon>
        <taxon>Metazoa</taxon>
        <taxon>Chordata</taxon>
        <taxon>Craniata</taxon>
        <taxon>Vertebrata</taxon>
        <taxon>Euteleostomi</taxon>
        <taxon>Actinopterygii</taxon>
        <taxon>Neopterygii</taxon>
        <taxon>Teleostei</taxon>
        <taxon>Ostariophysi</taxon>
        <taxon>Cypriniformes</taxon>
        <taxon>Xenocyprididae</taxon>
        <taxon>Xenocypridinae</taxon>
        <taxon>Culter</taxon>
    </lineage>
</organism>
<reference evidence="1 2" key="1">
    <citation type="submission" date="2024-05" db="EMBL/GenBank/DDBJ databases">
        <title>A high-quality chromosomal-level genome assembly of Topmouth culter (Culter alburnus).</title>
        <authorList>
            <person name="Zhao H."/>
        </authorList>
    </citation>
    <scope>NUCLEOTIDE SEQUENCE [LARGE SCALE GENOMIC DNA]</scope>
    <source>
        <strain evidence="1">CATC2023</strain>
        <tissue evidence="1">Muscle</tissue>
    </source>
</reference>